<dbReference type="OrthoDB" id="9801455at2"/>
<dbReference type="PANTHER" id="PTHR35279:SF1">
    <property type="entry name" value="ARABINANASE_LEVANSUCRASE_INVERTASE"/>
    <property type="match status" value="1"/>
</dbReference>
<gene>
    <name evidence="1" type="ORF">Fuma_06715</name>
</gene>
<accession>A0A1P8WSI7</accession>
<sequence length="349" mass="37829">MIDLTQSVSASPLVHTAPRDPGVEWTSRSVAIDAPPDTDVNPSPDALWPANAARSGVCGAVSPRVVALPGGGYRLYYTQMLPRTGFPKGANDYDNATSRILSARSVDGDNWIPEPGVRLSPQQGGAGDFRVVSSEVVPLTDGQRLRMYYECCAGPQSQQNSIRSAISSDGLNWIVETGARFELSGCNVSSPRIQFLNDGRWRLYCNERGKGIISAVSDDEGISFRKEPGIRVAENSPFDRHAAFACEILRLPSGSYRMYYAGYGEPSRADILTAVSEDGLSWEKASEPVLLPGSTTWDAVKRSEMCVIWNSQAPTSPEPFRMLYEACDGTADGQRGVWRIASANSIPPS</sequence>
<keyword evidence="2" id="KW-1185">Reference proteome</keyword>
<dbReference type="SUPFAM" id="SSF75005">
    <property type="entry name" value="Arabinanase/levansucrase/invertase"/>
    <property type="match status" value="1"/>
</dbReference>
<protein>
    <recommendedName>
        <fullName evidence="3">Exo-alpha-sialidase</fullName>
    </recommendedName>
</protein>
<dbReference type="KEGG" id="fmr:Fuma_06715"/>
<dbReference type="InterPro" id="IPR023296">
    <property type="entry name" value="Glyco_hydro_beta-prop_sf"/>
</dbReference>
<evidence type="ECO:0000313" key="1">
    <source>
        <dbReference type="EMBL" id="APZ97037.1"/>
    </source>
</evidence>
<proteinExistence type="predicted"/>
<dbReference type="PANTHER" id="PTHR35279">
    <property type="match status" value="1"/>
</dbReference>
<name>A0A1P8WSI7_9PLAN</name>
<dbReference type="AlphaFoldDB" id="A0A1P8WSI7"/>
<reference evidence="1 2" key="1">
    <citation type="journal article" date="2016" name="Front. Microbiol.">
        <title>Fuerstia marisgermanicae gen. nov., sp. nov., an Unusual Member of the Phylum Planctomycetes from the German Wadden Sea.</title>
        <authorList>
            <person name="Kohn T."/>
            <person name="Heuer A."/>
            <person name="Jogler M."/>
            <person name="Vollmers J."/>
            <person name="Boedeker C."/>
            <person name="Bunk B."/>
            <person name="Rast P."/>
            <person name="Borchert D."/>
            <person name="Glockner I."/>
            <person name="Freese H.M."/>
            <person name="Klenk H.P."/>
            <person name="Overmann J."/>
            <person name="Kaster A.K."/>
            <person name="Rohde M."/>
            <person name="Wiegand S."/>
            <person name="Jogler C."/>
        </authorList>
    </citation>
    <scope>NUCLEOTIDE SEQUENCE [LARGE SCALE GENOMIC DNA]</scope>
    <source>
        <strain evidence="1 2">NH11</strain>
    </source>
</reference>
<dbReference type="RefSeq" id="WP_077027982.1">
    <property type="nucleotide sequence ID" value="NZ_CP017641.1"/>
</dbReference>
<evidence type="ECO:0008006" key="3">
    <source>
        <dbReference type="Google" id="ProtNLM"/>
    </source>
</evidence>
<dbReference type="EMBL" id="CP017641">
    <property type="protein sequence ID" value="APZ97037.1"/>
    <property type="molecule type" value="Genomic_DNA"/>
</dbReference>
<organism evidence="1 2">
    <name type="scientific">Fuerstiella marisgermanici</name>
    <dbReference type="NCBI Taxonomy" id="1891926"/>
    <lineage>
        <taxon>Bacteria</taxon>
        <taxon>Pseudomonadati</taxon>
        <taxon>Planctomycetota</taxon>
        <taxon>Planctomycetia</taxon>
        <taxon>Planctomycetales</taxon>
        <taxon>Planctomycetaceae</taxon>
        <taxon>Fuerstiella</taxon>
    </lineage>
</organism>
<dbReference type="Gene3D" id="2.115.10.20">
    <property type="entry name" value="Glycosyl hydrolase domain, family 43"/>
    <property type="match status" value="2"/>
</dbReference>
<dbReference type="Proteomes" id="UP000187735">
    <property type="component" value="Chromosome"/>
</dbReference>
<evidence type="ECO:0000313" key="2">
    <source>
        <dbReference type="Proteomes" id="UP000187735"/>
    </source>
</evidence>